<dbReference type="Pfam" id="PF03795">
    <property type="entry name" value="YCII"/>
    <property type="match status" value="1"/>
</dbReference>
<evidence type="ECO:0000313" key="4">
    <source>
        <dbReference type="Proteomes" id="UP001361239"/>
    </source>
</evidence>
<feature type="domain" description="YCII-related" evidence="2">
    <location>
        <begin position="1"/>
        <end position="86"/>
    </location>
</feature>
<dbReference type="InterPro" id="IPR051807">
    <property type="entry name" value="Sec-metab_biosynth-assoc"/>
</dbReference>
<organism evidence="3 4">
    <name type="scientific">Novosphingobium anseongense</name>
    <dbReference type="NCBI Taxonomy" id="3133436"/>
    <lineage>
        <taxon>Bacteria</taxon>
        <taxon>Pseudomonadati</taxon>
        <taxon>Pseudomonadota</taxon>
        <taxon>Alphaproteobacteria</taxon>
        <taxon>Sphingomonadales</taxon>
        <taxon>Sphingomonadaceae</taxon>
        <taxon>Novosphingobium</taxon>
    </lineage>
</organism>
<dbReference type="Proteomes" id="UP001361239">
    <property type="component" value="Unassembled WGS sequence"/>
</dbReference>
<dbReference type="NCBIfam" id="NF009508">
    <property type="entry name" value="PRK12866.1"/>
    <property type="match status" value="1"/>
</dbReference>
<evidence type="ECO:0000256" key="1">
    <source>
        <dbReference type="ARBA" id="ARBA00007689"/>
    </source>
</evidence>
<comment type="caution">
    <text evidence="3">The sequence shown here is derived from an EMBL/GenBank/DDBJ whole genome shotgun (WGS) entry which is preliminary data.</text>
</comment>
<sequence>MKHFLLTYHLAPDYLERRPTFRAEHLALAQEAVARGELLLGGALDPADRAVLLFAGEDSIAAERFAASDPYVIEGLVERWEVRAWTTVVGAGASVSL</sequence>
<dbReference type="PANTHER" id="PTHR33606:SF3">
    <property type="entry name" value="PROTEIN YCII"/>
    <property type="match status" value="1"/>
</dbReference>
<dbReference type="RefSeq" id="WP_339588474.1">
    <property type="nucleotide sequence ID" value="NZ_JBBHJZ010000004.1"/>
</dbReference>
<comment type="similarity">
    <text evidence="1">Belongs to the YciI family.</text>
</comment>
<dbReference type="SUPFAM" id="SSF54909">
    <property type="entry name" value="Dimeric alpha+beta barrel"/>
    <property type="match status" value="1"/>
</dbReference>
<evidence type="ECO:0000313" key="3">
    <source>
        <dbReference type="EMBL" id="MEJ5978531.1"/>
    </source>
</evidence>
<dbReference type="PANTHER" id="PTHR33606">
    <property type="entry name" value="PROTEIN YCII"/>
    <property type="match status" value="1"/>
</dbReference>
<keyword evidence="4" id="KW-1185">Reference proteome</keyword>
<name>A0ABU8S0T1_9SPHN</name>
<accession>A0ABU8S0T1</accession>
<evidence type="ECO:0000259" key="2">
    <source>
        <dbReference type="Pfam" id="PF03795"/>
    </source>
</evidence>
<dbReference type="Gene3D" id="3.30.70.1060">
    <property type="entry name" value="Dimeric alpha+beta barrel"/>
    <property type="match status" value="1"/>
</dbReference>
<proteinExistence type="inferred from homology"/>
<dbReference type="InterPro" id="IPR005545">
    <property type="entry name" value="YCII"/>
</dbReference>
<dbReference type="InterPro" id="IPR011008">
    <property type="entry name" value="Dimeric_a/b-barrel"/>
</dbReference>
<reference evidence="3 4" key="1">
    <citation type="submission" date="2024-03" db="EMBL/GenBank/DDBJ databases">
        <authorList>
            <person name="Jo J.-H."/>
        </authorList>
    </citation>
    <scope>NUCLEOTIDE SEQUENCE [LARGE SCALE GENOMIC DNA]</scope>
    <source>
        <strain evidence="3 4">PS1R-30</strain>
    </source>
</reference>
<dbReference type="EMBL" id="JBBHJZ010000004">
    <property type="protein sequence ID" value="MEJ5978531.1"/>
    <property type="molecule type" value="Genomic_DNA"/>
</dbReference>
<gene>
    <name evidence="3" type="ORF">WG901_17905</name>
</gene>
<protein>
    <submittedName>
        <fullName evidence="3">YciI-like protein</fullName>
    </submittedName>
</protein>